<dbReference type="Gene3D" id="2.40.160.50">
    <property type="entry name" value="membrane protein fhac: a member of the omp85/tpsb transporter family"/>
    <property type="match status" value="1"/>
</dbReference>
<gene>
    <name evidence="8" type="ORF">BFS30_08910</name>
</gene>
<feature type="chain" id="PRO_5009098547" description="Bacterial surface antigen (D15) domain-containing protein" evidence="6">
    <location>
        <begin position="19"/>
        <end position="760"/>
    </location>
</feature>
<comment type="subcellular location">
    <subcellularLocation>
        <location evidence="1">Membrane</location>
    </subcellularLocation>
</comment>
<dbReference type="InterPro" id="IPR000184">
    <property type="entry name" value="Bac_surfAg_D15"/>
</dbReference>
<accession>A0A1D7QF41</accession>
<keyword evidence="9" id="KW-1185">Reference proteome</keyword>
<keyword evidence="5" id="KW-0998">Cell outer membrane</keyword>
<organism evidence="8 9">
    <name type="scientific">Pedobacter steynii</name>
    <dbReference type="NCBI Taxonomy" id="430522"/>
    <lineage>
        <taxon>Bacteria</taxon>
        <taxon>Pseudomonadati</taxon>
        <taxon>Bacteroidota</taxon>
        <taxon>Sphingobacteriia</taxon>
        <taxon>Sphingobacteriales</taxon>
        <taxon>Sphingobacteriaceae</taxon>
        <taxon>Pedobacter</taxon>
    </lineage>
</organism>
<evidence type="ECO:0000256" key="4">
    <source>
        <dbReference type="ARBA" id="ARBA00023136"/>
    </source>
</evidence>
<keyword evidence="3 6" id="KW-0732">Signal</keyword>
<dbReference type="EMBL" id="CP017141">
    <property type="protein sequence ID" value="AOM77270.1"/>
    <property type="molecule type" value="Genomic_DNA"/>
</dbReference>
<dbReference type="Proteomes" id="UP000094313">
    <property type="component" value="Chromosome"/>
</dbReference>
<dbReference type="KEGG" id="psty:BFS30_08910"/>
<evidence type="ECO:0000256" key="1">
    <source>
        <dbReference type="ARBA" id="ARBA00004370"/>
    </source>
</evidence>
<dbReference type="Gene3D" id="3.10.20.310">
    <property type="entry name" value="membrane protein fhac"/>
    <property type="match status" value="1"/>
</dbReference>
<evidence type="ECO:0000313" key="9">
    <source>
        <dbReference type="Proteomes" id="UP000094313"/>
    </source>
</evidence>
<keyword evidence="4" id="KW-0472">Membrane</keyword>
<keyword evidence="2" id="KW-0812">Transmembrane</keyword>
<feature type="signal peptide" evidence="6">
    <location>
        <begin position="1"/>
        <end position="18"/>
    </location>
</feature>
<proteinExistence type="predicted"/>
<dbReference type="AlphaFoldDB" id="A0A1D7QF41"/>
<protein>
    <recommendedName>
        <fullName evidence="7">Bacterial surface antigen (D15) domain-containing protein</fullName>
    </recommendedName>
</protein>
<evidence type="ECO:0000256" key="5">
    <source>
        <dbReference type="ARBA" id="ARBA00023237"/>
    </source>
</evidence>
<dbReference type="Pfam" id="PF01103">
    <property type="entry name" value="Omp85"/>
    <property type="match status" value="1"/>
</dbReference>
<dbReference type="PANTHER" id="PTHR12815:SF47">
    <property type="entry name" value="TRANSLOCATION AND ASSEMBLY MODULE SUBUNIT TAMA"/>
    <property type="match status" value="1"/>
</dbReference>
<evidence type="ECO:0000259" key="7">
    <source>
        <dbReference type="Pfam" id="PF01103"/>
    </source>
</evidence>
<evidence type="ECO:0000256" key="2">
    <source>
        <dbReference type="ARBA" id="ARBA00022692"/>
    </source>
</evidence>
<dbReference type="PANTHER" id="PTHR12815">
    <property type="entry name" value="SORTING AND ASSEMBLY MACHINERY SAMM50 PROTEIN FAMILY MEMBER"/>
    <property type="match status" value="1"/>
</dbReference>
<reference evidence="8 9" key="1">
    <citation type="submission" date="2016-08" db="EMBL/GenBank/DDBJ databases">
        <authorList>
            <person name="Seilhamer J.J."/>
        </authorList>
    </citation>
    <scope>NUCLEOTIDE SEQUENCE [LARGE SCALE GENOMIC DNA]</scope>
    <source>
        <strain evidence="8 9">DX4</strain>
    </source>
</reference>
<evidence type="ECO:0000313" key="8">
    <source>
        <dbReference type="EMBL" id="AOM77270.1"/>
    </source>
</evidence>
<dbReference type="GO" id="GO:0019867">
    <property type="term" value="C:outer membrane"/>
    <property type="evidence" value="ECO:0007669"/>
    <property type="project" value="InterPro"/>
</dbReference>
<feature type="domain" description="Bacterial surface antigen (D15)" evidence="7">
    <location>
        <begin position="460"/>
        <end position="729"/>
    </location>
</feature>
<evidence type="ECO:0000256" key="6">
    <source>
        <dbReference type="SAM" id="SignalP"/>
    </source>
</evidence>
<evidence type="ECO:0000256" key="3">
    <source>
        <dbReference type="ARBA" id="ARBA00022729"/>
    </source>
</evidence>
<name>A0A1D7QF41_9SPHI</name>
<sequence>MRKRIKPLLFMIPCLMIAACSTTKHLPEGENLYVGATVKINPDSAGKVKGQKGLESTLEDKTRPIPNSAVLGIKYKLFFYNLAGEPTKEKGFRYWLRNKMGQPPVLGSEVKLKYNNDVLRSYLSTIGYLQADVTGDTVVKNKKVKAIYTAQTGTRYKINKVTFPKDSTGIAANVNGNSSKSLLKPGDFYDFETIKNERIRIDNDLKEAGYFYFSPDFLLIQADSTIGKGMVNLFVKVKDNTPEVSKKPYTINNITIYPNYSLRNDSSIKASEPILYKDFKILDPKNTFKLGVFDRLVFFNKGETYNRRDHNQSLNRMVNIGTFKFVKADFIPIDSFKNNQLDVNFYLTPLKKNSLSFQVTGTSKSNNFVGSEVKITQTTRNVFRGAEQLEVSASGGFETQIKGGQSKQGNSFSLTGQAKLSFPRFLIPFFKFNSTNAFIPRTNIMASYQILSRIDYSLNAIKGEFGYNWKESVFKEHTFNPISINYVKSNVKNDTVLTRNPALRTSLEPQYIIGLNYNFTYNDQVDNSRRNNIYLSGDLETAGNLAGLLTSKNDLGKKTLFGTALSQFIRLEGDVRNYYKVNKNVTWASRFNLGYGYTYGNSTSLPFVRQFFAGGSSDIRAFGARILGPGSYKVPDTLTFRDQGGDIKIMLNTELRFKLFSIFYGALFADAGNIWLRKEDPERPGAKFKLNSFMDEIAIGTGAGLRVDASFFVLRLDVAVPIRKPYLPEGKRWVINDLNFGSSTWRKENLIFNLGIGYPF</sequence>
<dbReference type="OrthoDB" id="9814535at2"/>
<dbReference type="PROSITE" id="PS51257">
    <property type="entry name" value="PROKAR_LIPOPROTEIN"/>
    <property type="match status" value="1"/>
</dbReference>
<dbReference type="InterPro" id="IPR039910">
    <property type="entry name" value="D15-like"/>
</dbReference>